<organism evidence="2 3">
    <name type="scientific">Characodon lateralis</name>
    <dbReference type="NCBI Taxonomy" id="208331"/>
    <lineage>
        <taxon>Eukaryota</taxon>
        <taxon>Metazoa</taxon>
        <taxon>Chordata</taxon>
        <taxon>Craniata</taxon>
        <taxon>Vertebrata</taxon>
        <taxon>Euteleostomi</taxon>
        <taxon>Actinopterygii</taxon>
        <taxon>Neopterygii</taxon>
        <taxon>Teleostei</taxon>
        <taxon>Neoteleostei</taxon>
        <taxon>Acanthomorphata</taxon>
        <taxon>Ovalentaria</taxon>
        <taxon>Atherinomorphae</taxon>
        <taxon>Cyprinodontiformes</taxon>
        <taxon>Goodeidae</taxon>
        <taxon>Characodon</taxon>
    </lineage>
</organism>
<evidence type="ECO:0000313" key="3">
    <source>
        <dbReference type="Proteomes" id="UP001352852"/>
    </source>
</evidence>
<evidence type="ECO:0000256" key="1">
    <source>
        <dbReference type="SAM" id="MobiDB-lite"/>
    </source>
</evidence>
<dbReference type="Proteomes" id="UP001352852">
    <property type="component" value="Unassembled WGS sequence"/>
</dbReference>
<name>A0ABU7D834_9TELE</name>
<protein>
    <submittedName>
        <fullName evidence="2">Uncharacterized protein</fullName>
    </submittedName>
</protein>
<dbReference type="EMBL" id="JAHUTJ010018123">
    <property type="protein sequence ID" value="MED6271343.1"/>
    <property type="molecule type" value="Genomic_DNA"/>
</dbReference>
<sequence>MYGETVNGSETSGTLKGTLGNIGGSAGSIGESEKAGRLVVGPLEPSEEPWKTLVELLGPLVTLLEPLVRNLGNRKMRRVHLDTLIGELRNMNTRLLSVSSSPGLSIVVQPPA</sequence>
<proteinExistence type="predicted"/>
<feature type="compositionally biased region" description="Polar residues" evidence="1">
    <location>
        <begin position="1"/>
        <end position="15"/>
    </location>
</feature>
<gene>
    <name evidence="2" type="ORF">CHARACLAT_019208</name>
</gene>
<comment type="caution">
    <text evidence="2">The sequence shown here is derived from an EMBL/GenBank/DDBJ whole genome shotgun (WGS) entry which is preliminary data.</text>
</comment>
<evidence type="ECO:0000313" key="2">
    <source>
        <dbReference type="EMBL" id="MED6271343.1"/>
    </source>
</evidence>
<accession>A0ABU7D834</accession>
<reference evidence="2 3" key="1">
    <citation type="submission" date="2021-06" db="EMBL/GenBank/DDBJ databases">
        <authorList>
            <person name="Palmer J.M."/>
        </authorList>
    </citation>
    <scope>NUCLEOTIDE SEQUENCE [LARGE SCALE GENOMIC DNA]</scope>
    <source>
        <strain evidence="2 3">CL_MEX2019</strain>
        <tissue evidence="2">Muscle</tissue>
    </source>
</reference>
<feature type="region of interest" description="Disordered" evidence="1">
    <location>
        <begin position="1"/>
        <end position="30"/>
    </location>
</feature>
<keyword evidence="3" id="KW-1185">Reference proteome</keyword>